<evidence type="ECO:0000313" key="2">
    <source>
        <dbReference type="Proteomes" id="UP000016930"/>
    </source>
</evidence>
<dbReference type="Proteomes" id="UP000016930">
    <property type="component" value="Unassembled WGS sequence"/>
</dbReference>
<dbReference type="OrthoDB" id="3269480at2759"/>
<gene>
    <name evidence="1" type="ORF">CERSUDRAFT_111395</name>
</gene>
<accession>M2PVL1</accession>
<sequence>MASSMGHLSQGPGAANQYVDVELLRGVSLGFGVPVITPSFAPMQGPIPNVVALPYGKAPPFHIRAPTWRGLLKLMARCASTRVEPTIEATALVKIPMKLRIVIAFVKVHHASSDWHSILFMTIDYPVPKGSPGWKHRIADPNTLPWSYTLSQPLALLRDGADAPMSKYYCIPGTQETPYPTLPITFPDLATYLTAVLEDSRRAIHDSSSGMRRLAKAIDTFYPNETPVDASEERGGVRKKFLNFVGMGSKPQRDRNADTYELVTPFVPDDFGR</sequence>
<dbReference type="EMBL" id="KB445792">
    <property type="protein sequence ID" value="EMD40809.1"/>
    <property type="molecule type" value="Genomic_DNA"/>
</dbReference>
<dbReference type="AlphaFoldDB" id="M2PVL1"/>
<dbReference type="HOGENOM" id="CLU_061236_0_0_1"/>
<keyword evidence="2" id="KW-1185">Reference proteome</keyword>
<protein>
    <submittedName>
        <fullName evidence="1">Uncharacterized protein</fullName>
    </submittedName>
</protein>
<dbReference type="STRING" id="914234.M2PVL1"/>
<organism evidence="1 2">
    <name type="scientific">Ceriporiopsis subvermispora (strain B)</name>
    <name type="common">White-rot fungus</name>
    <name type="synonym">Gelatoporia subvermispora</name>
    <dbReference type="NCBI Taxonomy" id="914234"/>
    <lineage>
        <taxon>Eukaryota</taxon>
        <taxon>Fungi</taxon>
        <taxon>Dikarya</taxon>
        <taxon>Basidiomycota</taxon>
        <taxon>Agaricomycotina</taxon>
        <taxon>Agaricomycetes</taxon>
        <taxon>Polyporales</taxon>
        <taxon>Gelatoporiaceae</taxon>
        <taxon>Gelatoporia</taxon>
    </lineage>
</organism>
<reference evidence="1 2" key="1">
    <citation type="journal article" date="2012" name="Proc. Natl. Acad. Sci. U.S.A.">
        <title>Comparative genomics of Ceriporiopsis subvermispora and Phanerochaete chrysosporium provide insight into selective ligninolysis.</title>
        <authorList>
            <person name="Fernandez-Fueyo E."/>
            <person name="Ruiz-Duenas F.J."/>
            <person name="Ferreira P."/>
            <person name="Floudas D."/>
            <person name="Hibbett D.S."/>
            <person name="Canessa P."/>
            <person name="Larrondo L.F."/>
            <person name="James T.Y."/>
            <person name="Seelenfreund D."/>
            <person name="Lobos S."/>
            <person name="Polanco R."/>
            <person name="Tello M."/>
            <person name="Honda Y."/>
            <person name="Watanabe T."/>
            <person name="Watanabe T."/>
            <person name="Ryu J.S."/>
            <person name="Kubicek C.P."/>
            <person name="Schmoll M."/>
            <person name="Gaskell J."/>
            <person name="Hammel K.E."/>
            <person name="St John F.J."/>
            <person name="Vanden Wymelenberg A."/>
            <person name="Sabat G."/>
            <person name="Splinter BonDurant S."/>
            <person name="Syed K."/>
            <person name="Yadav J.S."/>
            <person name="Doddapaneni H."/>
            <person name="Subramanian V."/>
            <person name="Lavin J.L."/>
            <person name="Oguiza J.A."/>
            <person name="Perez G."/>
            <person name="Pisabarro A.G."/>
            <person name="Ramirez L."/>
            <person name="Santoyo F."/>
            <person name="Master E."/>
            <person name="Coutinho P.M."/>
            <person name="Henrissat B."/>
            <person name="Lombard V."/>
            <person name="Magnuson J.K."/>
            <person name="Kuees U."/>
            <person name="Hori C."/>
            <person name="Igarashi K."/>
            <person name="Samejima M."/>
            <person name="Held B.W."/>
            <person name="Barry K.W."/>
            <person name="LaButti K.M."/>
            <person name="Lapidus A."/>
            <person name="Lindquist E.A."/>
            <person name="Lucas S.M."/>
            <person name="Riley R."/>
            <person name="Salamov A.A."/>
            <person name="Hoffmeister D."/>
            <person name="Schwenk D."/>
            <person name="Hadar Y."/>
            <person name="Yarden O."/>
            <person name="de Vries R.P."/>
            <person name="Wiebenga A."/>
            <person name="Stenlid J."/>
            <person name="Eastwood D."/>
            <person name="Grigoriev I.V."/>
            <person name="Berka R.M."/>
            <person name="Blanchette R.A."/>
            <person name="Kersten P."/>
            <person name="Martinez A.T."/>
            <person name="Vicuna R."/>
            <person name="Cullen D."/>
        </authorList>
    </citation>
    <scope>NUCLEOTIDE SEQUENCE [LARGE SCALE GENOMIC DNA]</scope>
    <source>
        <strain evidence="1 2">B</strain>
    </source>
</reference>
<name>M2PVL1_CERS8</name>
<proteinExistence type="predicted"/>
<evidence type="ECO:0000313" key="1">
    <source>
        <dbReference type="EMBL" id="EMD40809.1"/>
    </source>
</evidence>